<name>A0A1V0B1R2_9GAMM</name>
<evidence type="ECO:0000256" key="3">
    <source>
        <dbReference type="ARBA" id="ARBA00023125"/>
    </source>
</evidence>
<feature type="domain" description="HTH lysR-type" evidence="5">
    <location>
        <begin position="32"/>
        <end position="89"/>
    </location>
</feature>
<dbReference type="Gene3D" id="1.10.10.10">
    <property type="entry name" value="Winged helix-like DNA-binding domain superfamily/Winged helix DNA-binding domain"/>
    <property type="match status" value="1"/>
</dbReference>
<evidence type="ECO:0000256" key="2">
    <source>
        <dbReference type="ARBA" id="ARBA00023015"/>
    </source>
</evidence>
<dbReference type="GO" id="GO:0043565">
    <property type="term" value="F:sequence-specific DNA binding"/>
    <property type="evidence" value="ECO:0007669"/>
    <property type="project" value="TreeGrafter"/>
</dbReference>
<dbReference type="GO" id="GO:0003700">
    <property type="term" value="F:DNA-binding transcription factor activity"/>
    <property type="evidence" value="ECO:0007669"/>
    <property type="project" value="InterPro"/>
</dbReference>
<evidence type="ECO:0000259" key="5">
    <source>
        <dbReference type="PROSITE" id="PS50931"/>
    </source>
</evidence>
<dbReference type="PANTHER" id="PTHR30537">
    <property type="entry name" value="HTH-TYPE TRANSCRIPTIONAL REGULATOR"/>
    <property type="match status" value="1"/>
</dbReference>
<gene>
    <name evidence="6" type="ORF">BVH74_03195</name>
</gene>
<dbReference type="SUPFAM" id="SSF46785">
    <property type="entry name" value="Winged helix' DNA-binding domain"/>
    <property type="match status" value="1"/>
</dbReference>
<keyword evidence="4" id="KW-0804">Transcription</keyword>
<evidence type="ECO:0000313" key="7">
    <source>
        <dbReference type="Proteomes" id="UP000243488"/>
    </source>
</evidence>
<dbReference type="InterPro" id="IPR058163">
    <property type="entry name" value="LysR-type_TF_proteobact-type"/>
</dbReference>
<dbReference type="AlphaFoldDB" id="A0A1V0B1R2"/>
<dbReference type="InterPro" id="IPR036390">
    <property type="entry name" value="WH_DNA-bd_sf"/>
</dbReference>
<dbReference type="PROSITE" id="PS50931">
    <property type="entry name" value="HTH_LYSR"/>
    <property type="match status" value="1"/>
</dbReference>
<sequence length="336" mass="37763">MALKLHPTIDTAQTVDNYPYTTQTDSIMETITDIKTLQFLLAVVEAGSMSAAARRLGTTRSYISRRIKSLEQQIQAQLFRRTTRQLEPTQIGWALHAHAIRISRELQALQATVEDLGQSLRGHIRVSMPTALGQMVIGPWLLEFGQRHPDVSLQVIFSNRITDLMAEEVDIAIRITSYPPESVVARDLGPIDWVLCAAPDYLQRQGRPNTPEQLSQHPFLTAPLSGNRLTLRLSSQTQRLNLTVTSRLQSAEVLFLKRAAISGLGCALLPAYAVSDALHDHRLDVLLDQYQIRVDDWGDRLYLITAPTLYPTPAARALIEFLRERLGSLDWSEPWP</sequence>
<keyword evidence="7" id="KW-1185">Reference proteome</keyword>
<dbReference type="InterPro" id="IPR036388">
    <property type="entry name" value="WH-like_DNA-bd_sf"/>
</dbReference>
<dbReference type="STRING" id="1931241.BVH74_03195"/>
<dbReference type="InterPro" id="IPR005119">
    <property type="entry name" value="LysR_subst-bd"/>
</dbReference>
<evidence type="ECO:0000313" key="6">
    <source>
        <dbReference type="EMBL" id="AQZ93820.1"/>
    </source>
</evidence>
<dbReference type="CDD" id="cd08422">
    <property type="entry name" value="PBP2_CrgA_like"/>
    <property type="match status" value="1"/>
</dbReference>
<accession>A0A1V0B1R2</accession>
<keyword evidence="2" id="KW-0805">Transcription regulation</keyword>
<dbReference type="FunFam" id="1.10.10.10:FF:000001">
    <property type="entry name" value="LysR family transcriptional regulator"/>
    <property type="match status" value="1"/>
</dbReference>
<dbReference type="PANTHER" id="PTHR30537:SF5">
    <property type="entry name" value="HTH-TYPE TRANSCRIPTIONAL ACTIVATOR TTDR-RELATED"/>
    <property type="match status" value="1"/>
</dbReference>
<protein>
    <recommendedName>
        <fullName evidence="5">HTH lysR-type domain-containing protein</fullName>
    </recommendedName>
</protein>
<organism evidence="6 7">
    <name type="scientific">Halopseudomonas phragmitis</name>
    <dbReference type="NCBI Taxonomy" id="1931241"/>
    <lineage>
        <taxon>Bacteria</taxon>
        <taxon>Pseudomonadati</taxon>
        <taxon>Pseudomonadota</taxon>
        <taxon>Gammaproteobacteria</taxon>
        <taxon>Pseudomonadales</taxon>
        <taxon>Pseudomonadaceae</taxon>
        <taxon>Halopseudomonas</taxon>
    </lineage>
</organism>
<evidence type="ECO:0000256" key="1">
    <source>
        <dbReference type="ARBA" id="ARBA00009437"/>
    </source>
</evidence>
<dbReference type="SUPFAM" id="SSF53850">
    <property type="entry name" value="Periplasmic binding protein-like II"/>
    <property type="match status" value="1"/>
</dbReference>
<dbReference type="GO" id="GO:0006351">
    <property type="term" value="P:DNA-templated transcription"/>
    <property type="evidence" value="ECO:0007669"/>
    <property type="project" value="TreeGrafter"/>
</dbReference>
<evidence type="ECO:0000256" key="4">
    <source>
        <dbReference type="ARBA" id="ARBA00023163"/>
    </source>
</evidence>
<dbReference type="Gene3D" id="3.40.190.290">
    <property type="match status" value="1"/>
</dbReference>
<dbReference type="Pfam" id="PF03466">
    <property type="entry name" value="LysR_substrate"/>
    <property type="match status" value="1"/>
</dbReference>
<dbReference type="Pfam" id="PF00126">
    <property type="entry name" value="HTH_1"/>
    <property type="match status" value="1"/>
</dbReference>
<proteinExistence type="inferred from homology"/>
<dbReference type="InterPro" id="IPR000847">
    <property type="entry name" value="LysR_HTH_N"/>
</dbReference>
<comment type="similarity">
    <text evidence="1">Belongs to the LysR transcriptional regulatory family.</text>
</comment>
<dbReference type="KEGG" id="ppha:BVH74_03195"/>
<dbReference type="EMBL" id="CP020100">
    <property type="protein sequence ID" value="AQZ93820.1"/>
    <property type="molecule type" value="Genomic_DNA"/>
</dbReference>
<dbReference type="Proteomes" id="UP000243488">
    <property type="component" value="Chromosome"/>
</dbReference>
<keyword evidence="3" id="KW-0238">DNA-binding</keyword>
<reference evidence="6 7" key="1">
    <citation type="submission" date="2017-03" db="EMBL/GenBank/DDBJ databases">
        <title>Complete genome sequence of the novel DNRA strain Pseudomonas sp. S-6-2 isolated from Chinese polluted river sediment. Journal of Biotechnology.</title>
        <authorList>
            <person name="Li J."/>
            <person name="Xiang F."/>
            <person name="Wang L."/>
            <person name="Xi L."/>
            <person name="Liu J."/>
        </authorList>
    </citation>
    <scope>NUCLEOTIDE SEQUENCE [LARGE SCALE GENOMIC DNA]</scope>
    <source>
        <strain evidence="6 7">S-6-2</strain>
    </source>
</reference>